<reference evidence="2" key="1">
    <citation type="submission" date="2020-11" db="EMBL/GenBank/DDBJ databases">
        <authorList>
            <person name="Tran Van P."/>
        </authorList>
    </citation>
    <scope>NUCLEOTIDE SEQUENCE</scope>
</reference>
<feature type="region of interest" description="Disordered" evidence="1">
    <location>
        <begin position="64"/>
        <end position="189"/>
    </location>
</feature>
<protein>
    <submittedName>
        <fullName evidence="2">Uncharacterized protein</fullName>
    </submittedName>
</protein>
<name>A0A7R9AAP3_9CRUS</name>
<gene>
    <name evidence="2" type="ORF">DSTB1V02_LOCUS10318</name>
</gene>
<dbReference type="AlphaFoldDB" id="A0A7R9AAP3"/>
<proteinExistence type="predicted"/>
<sequence>MSAHDEDLLNFEEDDDEVLDLDAEEENALLAIDEDATYGEEDDILEVSEEQYHSLQDEAHLAYSEEDGNASVARVQAPAEAQVGLSEASDEQHKDTSKWEEEDEEEDDDDDDRHRRNRRFESERKLDSVNPATTTTELIPESLDSVKVTAKPPTAKAPTSGAPPPRQSQTPRGRGRGNRGGGWGREPRHGQWNRQAQENKFMNIPVWDPPPQQHHPGPGIGNIHINPRFHRDMRDQGGMVRDGMLPFDFPQPQLPMHSHMPPPTSQFSDFANFPPVMPNSFQQGFGMHSNFDPPPMVRPMITTQQQQGSRLIGPNQGGTPQRPPAGQIFSSLHFINAAVERIPNEV</sequence>
<feature type="region of interest" description="Disordered" evidence="1">
    <location>
        <begin position="305"/>
        <end position="326"/>
    </location>
</feature>
<dbReference type="EMBL" id="LR902435">
    <property type="protein sequence ID" value="CAD7250545.1"/>
    <property type="molecule type" value="Genomic_DNA"/>
</dbReference>
<dbReference type="EMBL" id="CAJPEV010002918">
    <property type="protein sequence ID" value="CAG0898422.1"/>
    <property type="molecule type" value="Genomic_DNA"/>
</dbReference>
<feature type="compositionally biased region" description="Acidic residues" evidence="1">
    <location>
        <begin position="100"/>
        <end position="111"/>
    </location>
</feature>
<evidence type="ECO:0000256" key="1">
    <source>
        <dbReference type="SAM" id="MobiDB-lite"/>
    </source>
</evidence>
<accession>A0A7R9AAP3</accession>
<organism evidence="2">
    <name type="scientific">Darwinula stevensoni</name>
    <dbReference type="NCBI Taxonomy" id="69355"/>
    <lineage>
        <taxon>Eukaryota</taxon>
        <taxon>Metazoa</taxon>
        <taxon>Ecdysozoa</taxon>
        <taxon>Arthropoda</taxon>
        <taxon>Crustacea</taxon>
        <taxon>Oligostraca</taxon>
        <taxon>Ostracoda</taxon>
        <taxon>Podocopa</taxon>
        <taxon>Podocopida</taxon>
        <taxon>Darwinulocopina</taxon>
        <taxon>Darwinuloidea</taxon>
        <taxon>Darwinulidae</taxon>
        <taxon>Darwinula</taxon>
    </lineage>
</organism>
<evidence type="ECO:0000313" key="2">
    <source>
        <dbReference type="EMBL" id="CAD7250545.1"/>
    </source>
</evidence>
<evidence type="ECO:0000313" key="3">
    <source>
        <dbReference type="Proteomes" id="UP000677054"/>
    </source>
</evidence>
<dbReference type="Proteomes" id="UP000677054">
    <property type="component" value="Unassembled WGS sequence"/>
</dbReference>
<feature type="compositionally biased region" description="Basic and acidic residues" evidence="1">
    <location>
        <begin position="90"/>
        <end position="99"/>
    </location>
</feature>
<keyword evidence="3" id="KW-1185">Reference proteome</keyword>